<accession>A0A6J8E8S5</accession>
<protein>
    <recommendedName>
        <fullName evidence="3">Ubiquitin-like protease family profile domain-containing protein</fullName>
    </recommendedName>
</protein>
<dbReference type="Gene3D" id="3.30.40.10">
    <property type="entry name" value="Zinc/RING finger domain, C3HC4 (zinc finger)"/>
    <property type="match status" value="1"/>
</dbReference>
<reference evidence="1 2" key="1">
    <citation type="submission" date="2020-06" db="EMBL/GenBank/DDBJ databases">
        <authorList>
            <person name="Li R."/>
            <person name="Bekaert M."/>
        </authorList>
    </citation>
    <scope>NUCLEOTIDE SEQUENCE [LARGE SCALE GENOMIC DNA]</scope>
    <source>
        <strain evidence="2">wild</strain>
    </source>
</reference>
<dbReference type="OrthoDB" id="413122at2759"/>
<dbReference type="CDD" id="cd15489">
    <property type="entry name" value="PHD_SF"/>
    <property type="match status" value="1"/>
</dbReference>
<proteinExistence type="predicted"/>
<dbReference type="Proteomes" id="UP000507470">
    <property type="component" value="Unassembled WGS sequence"/>
</dbReference>
<dbReference type="SUPFAM" id="SSF54001">
    <property type="entry name" value="Cysteine proteinases"/>
    <property type="match status" value="1"/>
</dbReference>
<gene>
    <name evidence="1" type="ORF">MCOR_49409</name>
</gene>
<organism evidence="1 2">
    <name type="scientific">Mytilus coruscus</name>
    <name type="common">Sea mussel</name>
    <dbReference type="NCBI Taxonomy" id="42192"/>
    <lineage>
        <taxon>Eukaryota</taxon>
        <taxon>Metazoa</taxon>
        <taxon>Spiralia</taxon>
        <taxon>Lophotrochozoa</taxon>
        <taxon>Mollusca</taxon>
        <taxon>Bivalvia</taxon>
        <taxon>Autobranchia</taxon>
        <taxon>Pteriomorphia</taxon>
        <taxon>Mytilida</taxon>
        <taxon>Mytiloidea</taxon>
        <taxon>Mytilidae</taxon>
        <taxon>Mytilinae</taxon>
        <taxon>Mytilus</taxon>
    </lineage>
</organism>
<dbReference type="AlphaFoldDB" id="A0A6J8E8S5"/>
<dbReference type="InterPro" id="IPR013083">
    <property type="entry name" value="Znf_RING/FYVE/PHD"/>
</dbReference>
<sequence>MNVTCLAENRRYHHSVPLFLHNKPRHFVVHCLDRLPPKVLKISSSQITSTTEGFLIRSPDSGNDYRISIGNDKPSSYGWEFMPNAYTSQPVFNLDTDFQTSYIMFNDKTLLKIEGILQTVDSIHPNYQDCQLNINLLGGEGQLLCGQEQQLFPGFDLTPYENEVDNVWSQNMTTDTIRGKCGPFIISDTSIHQLKTFLSDEVLDSYLYLLSKVFTGVYHIDAVVFTAIVNSAETLHGLMRGVRIYDYEYIVDALHEGGNHWWTLVVETRPHAKQKDGQSCGIYILKFAENFLSGLSLQFNLTTEDNIIYRRRLGAFLLLQIDSTAEEVKENENGMGHQKDQSGAPTESCTRLYNTGQIQRRLYWSCATCERNFHPQCLGYSENSVKPVDFHCPECELSPVKTLKRKRYSVNIDKETEQMEDDGEITDNKEISDYKEMQDDEDFTDNEKVQGYHKTDSESEVEYDDDFNLEFADFECSWLDLFIDMSIMSPIQCSWLDLFIDMSIMPPIQCSWLDLFIDMSIMSPIQCSWLDLFIDMSIMSPIQCSWLDLFIDMSIMSTIQCSCDEVEHERHHEFVSAPQKVYNRERRTVAFGCEVVNQKIINALHKYLIQNLVYNHKEPFRFGGRRIINLRNSNLQQIFIQYKMMADHYVTYVLHKEAIIYLKQRKSGCPYEAANERCVNSEVDFNKELKRMRSK</sequence>
<dbReference type="SUPFAM" id="SSF57903">
    <property type="entry name" value="FYVE/PHD zinc finger"/>
    <property type="match status" value="1"/>
</dbReference>
<name>A0A6J8E8S5_MYTCO</name>
<evidence type="ECO:0008006" key="3">
    <source>
        <dbReference type="Google" id="ProtNLM"/>
    </source>
</evidence>
<dbReference type="Gene3D" id="3.40.395.10">
    <property type="entry name" value="Adenoviral Proteinase, Chain A"/>
    <property type="match status" value="1"/>
</dbReference>
<dbReference type="InterPro" id="IPR011011">
    <property type="entry name" value="Znf_FYVE_PHD"/>
</dbReference>
<keyword evidence="2" id="KW-1185">Reference proteome</keyword>
<dbReference type="EMBL" id="CACVKT020008714">
    <property type="protein sequence ID" value="CAC5416830.1"/>
    <property type="molecule type" value="Genomic_DNA"/>
</dbReference>
<evidence type="ECO:0000313" key="2">
    <source>
        <dbReference type="Proteomes" id="UP000507470"/>
    </source>
</evidence>
<dbReference type="InterPro" id="IPR038765">
    <property type="entry name" value="Papain-like_cys_pep_sf"/>
</dbReference>
<evidence type="ECO:0000313" key="1">
    <source>
        <dbReference type="EMBL" id="CAC5416830.1"/>
    </source>
</evidence>